<evidence type="ECO:0000313" key="2">
    <source>
        <dbReference type="EMBL" id="GAA4870457.1"/>
    </source>
</evidence>
<evidence type="ECO:0000256" key="1">
    <source>
        <dbReference type="SAM" id="Phobius"/>
    </source>
</evidence>
<sequence length="194" mass="21234">MNPSVAQRASILTALAVAMAATRLHHFAAIPDASWAVFFIGGYYLRDWSRWAFPALMALAVVVDWLVIRSQGLDFWRHYCVSPAYWALVPAYFALWGGGMWLRRQGIDSGWRALGLLAASLVASVAVCHLLAQGSFYWLSSSVAAPTLAGWWKNYSDWLPPYLGVASMYTGLVALAHVALAKAGAHGLAPPQRR</sequence>
<feature type="transmembrane region" description="Helical" evidence="1">
    <location>
        <begin position="159"/>
        <end position="180"/>
    </location>
</feature>
<organism evidence="2 3">
    <name type="scientific">Luteimonas vadosa</name>
    <dbReference type="NCBI Taxonomy" id="1165507"/>
    <lineage>
        <taxon>Bacteria</taxon>
        <taxon>Pseudomonadati</taxon>
        <taxon>Pseudomonadota</taxon>
        <taxon>Gammaproteobacteria</taxon>
        <taxon>Lysobacterales</taxon>
        <taxon>Lysobacteraceae</taxon>
        <taxon>Luteimonas</taxon>
    </lineage>
</organism>
<evidence type="ECO:0008006" key="4">
    <source>
        <dbReference type="Google" id="ProtNLM"/>
    </source>
</evidence>
<feature type="transmembrane region" description="Helical" evidence="1">
    <location>
        <begin position="83"/>
        <end position="102"/>
    </location>
</feature>
<dbReference type="EMBL" id="BAABJY010000003">
    <property type="protein sequence ID" value="GAA4870457.1"/>
    <property type="molecule type" value="Genomic_DNA"/>
</dbReference>
<dbReference type="Proteomes" id="UP001501323">
    <property type="component" value="Unassembled WGS sequence"/>
</dbReference>
<accession>A0ABP9EC96</accession>
<dbReference type="RefSeq" id="WP_345295764.1">
    <property type="nucleotide sequence ID" value="NZ_BAABJY010000003.1"/>
</dbReference>
<name>A0ABP9EC96_9GAMM</name>
<keyword evidence="1" id="KW-1133">Transmembrane helix</keyword>
<keyword evidence="1" id="KW-0812">Transmembrane</keyword>
<evidence type="ECO:0000313" key="3">
    <source>
        <dbReference type="Proteomes" id="UP001501323"/>
    </source>
</evidence>
<comment type="caution">
    <text evidence="2">The sequence shown here is derived from an EMBL/GenBank/DDBJ whole genome shotgun (WGS) entry which is preliminary data.</text>
</comment>
<feature type="transmembrane region" description="Helical" evidence="1">
    <location>
        <begin position="114"/>
        <end position="139"/>
    </location>
</feature>
<reference evidence="3" key="1">
    <citation type="journal article" date="2019" name="Int. J. Syst. Evol. Microbiol.">
        <title>The Global Catalogue of Microorganisms (GCM) 10K type strain sequencing project: providing services to taxonomists for standard genome sequencing and annotation.</title>
        <authorList>
            <consortium name="The Broad Institute Genomics Platform"/>
            <consortium name="The Broad Institute Genome Sequencing Center for Infectious Disease"/>
            <person name="Wu L."/>
            <person name="Ma J."/>
        </authorList>
    </citation>
    <scope>NUCLEOTIDE SEQUENCE [LARGE SCALE GENOMIC DNA]</scope>
    <source>
        <strain evidence="3">JCM 18392</strain>
    </source>
</reference>
<protein>
    <recommendedName>
        <fullName evidence="4">Cobalamin ABC transporter</fullName>
    </recommendedName>
</protein>
<keyword evidence="1" id="KW-0472">Membrane</keyword>
<feature type="transmembrane region" description="Helical" evidence="1">
    <location>
        <begin position="51"/>
        <end position="68"/>
    </location>
</feature>
<proteinExistence type="predicted"/>
<keyword evidence="3" id="KW-1185">Reference proteome</keyword>
<gene>
    <name evidence="2" type="ORF">GCM10023332_23780</name>
</gene>